<dbReference type="SUPFAM" id="SSF110296">
    <property type="entry name" value="Oligoxyloglucan reducing end-specific cellobiohydrolase"/>
    <property type="match status" value="2"/>
</dbReference>
<dbReference type="InterPro" id="IPR015943">
    <property type="entry name" value="WD40/YVTN_repeat-like_dom_sf"/>
</dbReference>
<name>A0A3D9ZSI5_9ACTN</name>
<proteinExistence type="predicted"/>
<evidence type="ECO:0000256" key="1">
    <source>
        <dbReference type="SAM" id="Phobius"/>
    </source>
</evidence>
<feature type="transmembrane region" description="Helical" evidence="1">
    <location>
        <begin position="37"/>
        <end position="60"/>
    </location>
</feature>
<sequence>MREPDFAGLAEAAGQAFRPDWADVVAKAARRRRFLRAFGAAAVVAVVAAGGGIATGGGFAGDGGPGPTPAPAPSGSAYVLRHAAENPKPGGSPIPAVSVTSYAVAGDLDHLYLPIRDCRSACVDKVAASADRGATWTTSEMPGGGINSARFLTAAAGETVVTTVSRPATATGYFTSTDAGRTWRAATVTPVEELPADAVSVGVDEDRLVAVDPATGDLASVALPIMQASVLGVAPEVGERWIFGYTGSEPTSRPDKPKWIGKSLAVSRDGGRTWSVRKLPKDAVFRSVAVADGKRAYALYSGRAADDLRLYRSDDGGMTWNGGHDITFNFLDFPDEGIFGLADGSAFISMNNGLTRTTDGRRTTASWAGVGPRAHVLAVPGGYVATSLNPEVGLWVSTDDGKTWNKLPLASVG</sequence>
<comment type="caution">
    <text evidence="2">The sequence shown here is derived from an EMBL/GenBank/DDBJ whole genome shotgun (WGS) entry which is preliminary data.</text>
</comment>
<keyword evidence="1" id="KW-0472">Membrane</keyword>
<gene>
    <name evidence="2" type="ORF">DFJ67_6165</name>
</gene>
<keyword evidence="1" id="KW-1133">Transmembrane helix</keyword>
<evidence type="ECO:0000313" key="3">
    <source>
        <dbReference type="Proteomes" id="UP000256913"/>
    </source>
</evidence>
<keyword evidence="1" id="KW-0812">Transmembrane</keyword>
<protein>
    <submittedName>
        <fullName evidence="2">BNR/Asp-box repeat protein</fullName>
    </submittedName>
</protein>
<organism evidence="2 3">
    <name type="scientific">Asanoa ferruginea</name>
    <dbReference type="NCBI Taxonomy" id="53367"/>
    <lineage>
        <taxon>Bacteria</taxon>
        <taxon>Bacillati</taxon>
        <taxon>Actinomycetota</taxon>
        <taxon>Actinomycetes</taxon>
        <taxon>Micromonosporales</taxon>
        <taxon>Micromonosporaceae</taxon>
        <taxon>Asanoa</taxon>
    </lineage>
</organism>
<evidence type="ECO:0000313" key="2">
    <source>
        <dbReference type="EMBL" id="REG00118.1"/>
    </source>
</evidence>
<dbReference type="Proteomes" id="UP000256913">
    <property type="component" value="Unassembled WGS sequence"/>
</dbReference>
<dbReference type="EMBL" id="QUMQ01000001">
    <property type="protein sequence ID" value="REG00118.1"/>
    <property type="molecule type" value="Genomic_DNA"/>
</dbReference>
<dbReference type="RefSeq" id="WP_116071414.1">
    <property type="nucleotide sequence ID" value="NZ_BONB01000003.1"/>
</dbReference>
<dbReference type="AlphaFoldDB" id="A0A3D9ZSI5"/>
<accession>A0A3D9ZSI5</accession>
<keyword evidence="3" id="KW-1185">Reference proteome</keyword>
<dbReference type="OrthoDB" id="3333087at2"/>
<dbReference type="CDD" id="cd15482">
    <property type="entry name" value="Sialidase_non-viral"/>
    <property type="match status" value="2"/>
</dbReference>
<dbReference type="Gene3D" id="2.130.10.10">
    <property type="entry name" value="YVTN repeat-like/Quinoprotein amine dehydrogenase"/>
    <property type="match status" value="2"/>
</dbReference>
<reference evidence="2 3" key="1">
    <citation type="submission" date="2018-08" db="EMBL/GenBank/DDBJ databases">
        <title>Sequencing the genomes of 1000 actinobacteria strains.</title>
        <authorList>
            <person name="Klenk H.-P."/>
        </authorList>
    </citation>
    <scope>NUCLEOTIDE SEQUENCE [LARGE SCALE GENOMIC DNA]</scope>
    <source>
        <strain evidence="2 3">DSM 44099</strain>
    </source>
</reference>